<dbReference type="SUPFAM" id="SSF102114">
    <property type="entry name" value="Radical SAM enzymes"/>
    <property type="match status" value="1"/>
</dbReference>
<dbReference type="SFLD" id="SFLDS00029">
    <property type="entry name" value="Radical_SAM"/>
    <property type="match status" value="1"/>
</dbReference>
<organism evidence="10 11">
    <name type="scientific">Candidatus Omnitrophus magneticus</name>
    <dbReference type="NCBI Taxonomy" id="1609969"/>
    <lineage>
        <taxon>Bacteria</taxon>
        <taxon>Pseudomonadati</taxon>
        <taxon>Candidatus Omnitrophota</taxon>
        <taxon>Candidatus Omnitrophus</taxon>
    </lineage>
</organism>
<evidence type="ECO:0000256" key="3">
    <source>
        <dbReference type="ARBA" id="ARBA00022691"/>
    </source>
</evidence>
<dbReference type="InterPro" id="IPR031691">
    <property type="entry name" value="LIAS_N"/>
</dbReference>
<dbReference type="GO" id="GO:0016992">
    <property type="term" value="F:lipoate synthase activity"/>
    <property type="evidence" value="ECO:0007669"/>
    <property type="project" value="UniProtKB-UniRule"/>
</dbReference>
<evidence type="ECO:0000256" key="8">
    <source>
        <dbReference type="HAMAP-Rule" id="MF_00206"/>
    </source>
</evidence>
<keyword evidence="6 8" id="KW-0411">Iron-sulfur</keyword>
<dbReference type="NCBIfam" id="TIGR00510">
    <property type="entry name" value="lipA"/>
    <property type="match status" value="1"/>
</dbReference>
<dbReference type="InterPro" id="IPR006638">
    <property type="entry name" value="Elp3/MiaA/NifB-like_rSAM"/>
</dbReference>
<dbReference type="InterPro" id="IPR003698">
    <property type="entry name" value="Lipoyl_synth"/>
</dbReference>
<accession>A0A0F0CL52</accession>
<dbReference type="PANTHER" id="PTHR10949:SF0">
    <property type="entry name" value="LIPOYL SYNTHASE, MITOCHONDRIAL"/>
    <property type="match status" value="1"/>
</dbReference>
<dbReference type="InterPro" id="IPR007197">
    <property type="entry name" value="rSAM"/>
</dbReference>
<keyword evidence="1 8" id="KW-0004">4Fe-4S</keyword>
<dbReference type="NCBIfam" id="NF009544">
    <property type="entry name" value="PRK12928.1"/>
    <property type="match status" value="1"/>
</dbReference>
<keyword evidence="2 8" id="KW-0808">Transferase</keyword>
<evidence type="ECO:0000313" key="11">
    <source>
        <dbReference type="Proteomes" id="UP000033428"/>
    </source>
</evidence>
<dbReference type="NCBIfam" id="NF004019">
    <property type="entry name" value="PRK05481.1"/>
    <property type="match status" value="1"/>
</dbReference>
<comment type="pathway">
    <text evidence="8">Protein modification; protein lipoylation via endogenous pathway; protein N(6)-(lipoyl)lysine from octanoyl-[acyl-carrier-protein]: step 2/2.</text>
</comment>
<keyword evidence="4 8" id="KW-0479">Metal-binding</keyword>
<evidence type="ECO:0000256" key="4">
    <source>
        <dbReference type="ARBA" id="ARBA00022723"/>
    </source>
</evidence>
<feature type="binding site" evidence="8">
    <location>
        <position position="53"/>
    </location>
    <ligand>
        <name>[4Fe-4S] cluster</name>
        <dbReference type="ChEBI" id="CHEBI:49883"/>
        <label>1</label>
    </ligand>
</feature>
<evidence type="ECO:0000256" key="2">
    <source>
        <dbReference type="ARBA" id="ARBA00022679"/>
    </source>
</evidence>
<dbReference type="Gene3D" id="3.20.20.70">
    <property type="entry name" value="Aldolase class I"/>
    <property type="match status" value="1"/>
</dbReference>
<dbReference type="GO" id="GO:0005737">
    <property type="term" value="C:cytoplasm"/>
    <property type="evidence" value="ECO:0007669"/>
    <property type="project" value="UniProtKB-SubCell"/>
</dbReference>
<dbReference type="UniPathway" id="UPA00538">
    <property type="reaction ID" value="UER00593"/>
</dbReference>
<feature type="domain" description="Radical SAM core" evidence="9">
    <location>
        <begin position="60"/>
        <end position="276"/>
    </location>
</feature>
<evidence type="ECO:0000259" key="9">
    <source>
        <dbReference type="PROSITE" id="PS51918"/>
    </source>
</evidence>
<dbReference type="InterPro" id="IPR013785">
    <property type="entry name" value="Aldolase_TIM"/>
</dbReference>
<dbReference type="PANTHER" id="PTHR10949">
    <property type="entry name" value="LIPOYL SYNTHASE"/>
    <property type="match status" value="1"/>
</dbReference>
<protein>
    <recommendedName>
        <fullName evidence="8">Lipoyl synthase</fullName>
        <ecNumber evidence="8">2.8.1.8</ecNumber>
    </recommendedName>
    <alternativeName>
        <fullName evidence="8">Lip-syn</fullName>
        <shortName evidence="8">LS</shortName>
    </alternativeName>
    <alternativeName>
        <fullName evidence="8">Lipoate synthase</fullName>
    </alternativeName>
    <alternativeName>
        <fullName evidence="8">Lipoic acid synthase</fullName>
    </alternativeName>
    <alternativeName>
        <fullName evidence="8">Sulfur insertion protein LipA</fullName>
    </alternativeName>
</protein>
<feature type="binding site" evidence="8">
    <location>
        <position position="74"/>
    </location>
    <ligand>
        <name>[4Fe-4S] cluster</name>
        <dbReference type="ChEBI" id="CHEBI:49883"/>
        <label>2</label>
        <note>4Fe-4S-S-AdoMet</note>
    </ligand>
</feature>
<dbReference type="InterPro" id="IPR058240">
    <property type="entry name" value="rSAM_sf"/>
</dbReference>
<evidence type="ECO:0000256" key="6">
    <source>
        <dbReference type="ARBA" id="ARBA00023014"/>
    </source>
</evidence>
<sequence>MSALFFFVRGLMDNQHSHPSWIKTKFPVFSGINNVKNIMDDLLLHSVCVEASCPNKGECWREAHVTFMILGKNCSRSCLFCDVEKGEMVKPDITEPKRIAEAVKALAIKYCVITSVTRDDLEDKGAGHFVKTVQEIKKKSPETLIELLIPDMAGDTGFLKVLANSGANVIGHNLEMPKNLYPAIRTSSSYKTSLKVLKFLSDCNNELAIKSAIMVGFGESIPDIKSAMTDLIEHGVNILYIGQYLSPSKNHWPVKKFYTPREFQLLEESAKKIGFTTVLSAPLVRSSYKAREKYLEYLTQKHVLLSARR</sequence>
<keyword evidence="5 8" id="KW-0408">Iron</keyword>
<dbReference type="PROSITE" id="PS51918">
    <property type="entry name" value="RADICAL_SAM"/>
    <property type="match status" value="1"/>
</dbReference>
<gene>
    <name evidence="8" type="primary">lipA</name>
    <name evidence="10" type="ORF">OMAG_002159</name>
</gene>
<comment type="cofactor">
    <cofactor evidence="8">
        <name>[4Fe-4S] cluster</name>
        <dbReference type="ChEBI" id="CHEBI:49883"/>
    </cofactor>
    <text evidence="8">Binds 2 [4Fe-4S] clusters per subunit. One cluster is coordinated with 3 cysteines and an exchangeable S-adenosyl-L-methionine.</text>
</comment>
<feature type="binding site" evidence="8">
    <location>
        <position position="59"/>
    </location>
    <ligand>
        <name>[4Fe-4S] cluster</name>
        <dbReference type="ChEBI" id="CHEBI:49883"/>
        <label>1</label>
    </ligand>
</feature>
<dbReference type="EMBL" id="JYNY01000428">
    <property type="protein sequence ID" value="KJJ83987.1"/>
    <property type="molecule type" value="Genomic_DNA"/>
</dbReference>
<keyword evidence="3 8" id="KW-0949">S-adenosyl-L-methionine</keyword>
<proteinExistence type="inferred from homology"/>
<feature type="binding site" evidence="8">
    <location>
        <position position="48"/>
    </location>
    <ligand>
        <name>[4Fe-4S] cluster</name>
        <dbReference type="ChEBI" id="CHEBI:49883"/>
        <label>1</label>
    </ligand>
</feature>
<comment type="function">
    <text evidence="8">Catalyzes the radical-mediated insertion of two sulfur atoms into the C-6 and C-8 positions of the octanoyl moiety bound to the lipoyl domains of lipoate-dependent enzymes, thereby converting the octanoylated domains into lipoylated derivatives.</text>
</comment>
<dbReference type="Pfam" id="PF16881">
    <property type="entry name" value="LIAS_N"/>
    <property type="match status" value="1"/>
</dbReference>
<comment type="similarity">
    <text evidence="8">Belongs to the radical SAM superfamily. Lipoyl synthase family.</text>
</comment>
<comment type="caution">
    <text evidence="10">The sequence shown here is derived from an EMBL/GenBank/DDBJ whole genome shotgun (WGS) entry which is preliminary data.</text>
</comment>
<dbReference type="SMART" id="SM00729">
    <property type="entry name" value="Elp3"/>
    <property type="match status" value="1"/>
</dbReference>
<dbReference type="GO" id="GO:0046872">
    <property type="term" value="F:metal ion binding"/>
    <property type="evidence" value="ECO:0007669"/>
    <property type="project" value="UniProtKB-KW"/>
</dbReference>
<dbReference type="Pfam" id="PF04055">
    <property type="entry name" value="Radical_SAM"/>
    <property type="match status" value="1"/>
</dbReference>
<dbReference type="AlphaFoldDB" id="A0A0F0CL52"/>
<comment type="subcellular location">
    <subcellularLocation>
        <location evidence="8">Cytoplasm</location>
    </subcellularLocation>
</comment>
<feature type="binding site" evidence="8">
    <location>
        <position position="287"/>
    </location>
    <ligand>
        <name>[4Fe-4S] cluster</name>
        <dbReference type="ChEBI" id="CHEBI:49883"/>
        <label>1</label>
    </ligand>
</feature>
<keyword evidence="11" id="KW-1185">Reference proteome</keyword>
<feature type="binding site" evidence="8">
    <location>
        <position position="78"/>
    </location>
    <ligand>
        <name>[4Fe-4S] cluster</name>
        <dbReference type="ChEBI" id="CHEBI:49883"/>
        <label>2</label>
        <note>4Fe-4S-S-AdoMet</note>
    </ligand>
</feature>
<dbReference type="EC" id="2.8.1.8" evidence="8"/>
<reference evidence="10 11" key="1">
    <citation type="submission" date="2015-02" db="EMBL/GenBank/DDBJ databases">
        <title>Single-cell genomics of uncultivated deep-branching MTB reveals a conserved set of magnetosome genes.</title>
        <authorList>
            <person name="Kolinko S."/>
            <person name="Richter M."/>
            <person name="Glockner F.O."/>
            <person name="Brachmann A."/>
            <person name="Schuler D."/>
        </authorList>
    </citation>
    <scope>NUCLEOTIDE SEQUENCE [LARGE SCALE GENOMIC DNA]</scope>
    <source>
        <strain evidence="10">SKK-01</strain>
    </source>
</reference>
<evidence type="ECO:0000256" key="7">
    <source>
        <dbReference type="ARBA" id="ARBA00047326"/>
    </source>
</evidence>
<feature type="binding site" evidence="8">
    <location>
        <position position="81"/>
    </location>
    <ligand>
        <name>[4Fe-4S] cluster</name>
        <dbReference type="ChEBI" id="CHEBI:49883"/>
        <label>2</label>
        <note>4Fe-4S-S-AdoMet</note>
    </ligand>
</feature>
<dbReference type="GO" id="GO:0051539">
    <property type="term" value="F:4 iron, 4 sulfur cluster binding"/>
    <property type="evidence" value="ECO:0007669"/>
    <property type="project" value="UniProtKB-UniRule"/>
</dbReference>
<evidence type="ECO:0000256" key="1">
    <source>
        <dbReference type="ARBA" id="ARBA00022485"/>
    </source>
</evidence>
<name>A0A0F0CL52_9BACT</name>
<dbReference type="GO" id="GO:0009249">
    <property type="term" value="P:protein lipoylation"/>
    <property type="evidence" value="ECO:0007669"/>
    <property type="project" value="UniProtKB-UniRule"/>
</dbReference>
<evidence type="ECO:0000313" key="10">
    <source>
        <dbReference type="EMBL" id="KJJ83987.1"/>
    </source>
</evidence>
<dbReference type="PATRIC" id="fig|1609969.3.peg.2298"/>
<comment type="catalytic activity">
    <reaction evidence="7 8">
        <text>[[Fe-S] cluster scaffold protein carrying a second [4Fe-4S](2+) cluster] + N(6)-octanoyl-L-lysyl-[protein] + 2 oxidized [2Fe-2S]-[ferredoxin] + 2 S-adenosyl-L-methionine + 4 H(+) = [[Fe-S] cluster scaffold protein] + N(6)-[(R)-dihydrolipoyl]-L-lysyl-[protein] + 4 Fe(3+) + 2 hydrogen sulfide + 2 5'-deoxyadenosine + 2 L-methionine + 2 reduced [2Fe-2S]-[ferredoxin]</text>
        <dbReference type="Rhea" id="RHEA:16585"/>
        <dbReference type="Rhea" id="RHEA-COMP:9928"/>
        <dbReference type="Rhea" id="RHEA-COMP:10000"/>
        <dbReference type="Rhea" id="RHEA-COMP:10001"/>
        <dbReference type="Rhea" id="RHEA-COMP:10475"/>
        <dbReference type="Rhea" id="RHEA-COMP:14568"/>
        <dbReference type="Rhea" id="RHEA-COMP:14569"/>
        <dbReference type="ChEBI" id="CHEBI:15378"/>
        <dbReference type="ChEBI" id="CHEBI:17319"/>
        <dbReference type="ChEBI" id="CHEBI:29034"/>
        <dbReference type="ChEBI" id="CHEBI:29919"/>
        <dbReference type="ChEBI" id="CHEBI:33722"/>
        <dbReference type="ChEBI" id="CHEBI:33737"/>
        <dbReference type="ChEBI" id="CHEBI:33738"/>
        <dbReference type="ChEBI" id="CHEBI:57844"/>
        <dbReference type="ChEBI" id="CHEBI:59789"/>
        <dbReference type="ChEBI" id="CHEBI:78809"/>
        <dbReference type="ChEBI" id="CHEBI:83100"/>
        <dbReference type="EC" id="2.8.1.8"/>
    </reaction>
</comment>
<evidence type="ECO:0000256" key="5">
    <source>
        <dbReference type="ARBA" id="ARBA00023004"/>
    </source>
</evidence>
<dbReference type="Proteomes" id="UP000033428">
    <property type="component" value="Unassembled WGS sequence"/>
</dbReference>
<dbReference type="HAMAP" id="MF_00206">
    <property type="entry name" value="Lipoyl_synth"/>
    <property type="match status" value="1"/>
</dbReference>
<keyword evidence="8" id="KW-0963">Cytoplasm</keyword>